<dbReference type="PROSITE" id="PS51204">
    <property type="entry name" value="HSA"/>
    <property type="match status" value="1"/>
</dbReference>
<evidence type="ECO:0000256" key="7">
    <source>
        <dbReference type="ARBA" id="ARBA00025178"/>
    </source>
</evidence>
<dbReference type="SMART" id="SM00717">
    <property type="entry name" value="SANT"/>
    <property type="match status" value="1"/>
</dbReference>
<evidence type="ECO:0000256" key="9">
    <source>
        <dbReference type="SAM" id="MobiDB-lite"/>
    </source>
</evidence>
<evidence type="ECO:0000259" key="11">
    <source>
        <dbReference type="PROSITE" id="PS51204"/>
    </source>
</evidence>
<dbReference type="GO" id="GO:0005634">
    <property type="term" value="C:nucleus"/>
    <property type="evidence" value="ECO:0007669"/>
    <property type="project" value="UniProtKB-SubCell"/>
</dbReference>
<organism evidence="12 13">
    <name type="scientific">Schizosaccharomyces cryophilus (strain OY26 / ATCC MYA-4695 / CBS 11777 / NBRC 106824 / NRRL Y48691)</name>
    <name type="common">Fission yeast</name>
    <dbReference type="NCBI Taxonomy" id="653667"/>
    <lineage>
        <taxon>Eukaryota</taxon>
        <taxon>Fungi</taxon>
        <taxon>Dikarya</taxon>
        <taxon>Ascomycota</taxon>
        <taxon>Taphrinomycotina</taxon>
        <taxon>Schizosaccharomycetes</taxon>
        <taxon>Schizosaccharomycetales</taxon>
        <taxon>Schizosaccharomycetaceae</taxon>
        <taxon>Schizosaccharomyces</taxon>
    </lineage>
</organism>
<dbReference type="SUPFAM" id="SSF46689">
    <property type="entry name" value="Homeodomain-like"/>
    <property type="match status" value="1"/>
</dbReference>
<feature type="compositionally biased region" description="Polar residues" evidence="9">
    <location>
        <begin position="338"/>
        <end position="347"/>
    </location>
</feature>
<feature type="compositionally biased region" description="Polar residues" evidence="9">
    <location>
        <begin position="214"/>
        <end position="228"/>
    </location>
</feature>
<feature type="region of interest" description="Disordered" evidence="9">
    <location>
        <begin position="190"/>
        <end position="255"/>
    </location>
</feature>
<evidence type="ECO:0000313" key="13">
    <source>
        <dbReference type="Proteomes" id="UP000015464"/>
    </source>
</evidence>
<dbReference type="AlphaFoldDB" id="S9X7J4"/>
<feature type="compositionally biased region" description="Polar residues" evidence="9">
    <location>
        <begin position="944"/>
        <end position="960"/>
    </location>
</feature>
<name>S9X7J4_SCHCR</name>
<evidence type="ECO:0000259" key="10">
    <source>
        <dbReference type="PROSITE" id="PS50090"/>
    </source>
</evidence>
<feature type="region of interest" description="Disordered" evidence="9">
    <location>
        <begin position="1"/>
        <end position="50"/>
    </location>
</feature>
<dbReference type="InterPro" id="IPR001005">
    <property type="entry name" value="SANT/Myb"/>
</dbReference>
<keyword evidence="5" id="KW-0234">DNA repair</keyword>
<dbReference type="EMBL" id="KE546994">
    <property type="protein sequence ID" value="EPY49751.1"/>
    <property type="molecule type" value="Genomic_DNA"/>
</dbReference>
<evidence type="ECO:0000256" key="6">
    <source>
        <dbReference type="ARBA" id="ARBA00023242"/>
    </source>
</evidence>
<evidence type="ECO:0000313" key="12">
    <source>
        <dbReference type="EMBL" id="EPY49751.1"/>
    </source>
</evidence>
<feature type="compositionally biased region" description="Basic and acidic residues" evidence="9">
    <location>
        <begin position="38"/>
        <end position="50"/>
    </location>
</feature>
<dbReference type="Gene3D" id="1.10.10.60">
    <property type="entry name" value="Homeodomain-like"/>
    <property type="match status" value="1"/>
</dbReference>
<dbReference type="HOGENOM" id="CLU_305264_0_0_1"/>
<keyword evidence="3" id="KW-0227">DNA damage</keyword>
<protein>
    <recommendedName>
        <fullName evidence="8">Vacuolar import and degradation protein 21</fullName>
    </recommendedName>
</protein>
<keyword evidence="4" id="KW-0156">Chromatin regulator</keyword>
<feature type="region of interest" description="Disordered" evidence="9">
    <location>
        <begin position="867"/>
        <end position="888"/>
    </location>
</feature>
<dbReference type="RefSeq" id="XP_013025094.1">
    <property type="nucleotide sequence ID" value="XM_013169640.1"/>
</dbReference>
<evidence type="ECO:0000256" key="2">
    <source>
        <dbReference type="ARBA" id="ARBA00008913"/>
    </source>
</evidence>
<gene>
    <name evidence="12" type="ORF">SPOG_03227</name>
</gene>
<feature type="domain" description="Myb-like" evidence="10">
    <location>
        <begin position="723"/>
        <end position="783"/>
    </location>
</feature>
<proteinExistence type="inferred from homology"/>
<dbReference type="GO" id="GO:0016740">
    <property type="term" value="F:transferase activity"/>
    <property type="evidence" value="ECO:0007669"/>
    <property type="project" value="UniProtKB-KW"/>
</dbReference>
<dbReference type="InterPro" id="IPR014012">
    <property type="entry name" value="HSA_dom"/>
</dbReference>
<sequence>MEGKSVELDASLNGTPQDFSSRQSTPNGERMQSIDSLFKSEEIPENENRSDSAVLALHRKYKKLLLLLWLNTKFPDGLGQILTDHEIQTDYLKEWHEFFERNPLLSKSSLDSSILDSVQPIHAEQVLPPASPTAPSESVTEPPVNEGSQEYEDEEVDVAEKPEIDLPSYISEKETIQPTLPEKDAIQHEEGVVDQETQENLRETGTIVEEENANRPSTSPTKRPQTPDSEYAALQLTKEQKSNERPNLVSNADVGLETIQIQPETSVTDKVGDTETIEQTVVCKSPTEPSHEISQDTTEASREEESVGEVTKQVIEETDPSSIIANNEKPEAEAVDQRVQQVDSLIPSNDEAEQRNSPPIPLSTTEKPFAQEAPKSESQKKSEGVKMLPEAFTSSKPLFQLSISLPFSLLPPSELSVQRKPEDTLDAWLLRTEMIPLHDDLENAYKYVSTNNWMHAYREKIVRESIRSVFNAKEKGTWSFRQPKRQKEMVSTKTHHDYILDEMQWMSIDFSQERRWKIVLAKQMVDSVMDYHTTSDKSTVCTPSSLSKNKKPYLYNGSRKNSMSSVSNYPSPDSASMMQDQYNALQSSSPLRDTDFCSTIFSDDVIATTNVEESRNSILNVPTYNPPNATENQLRTSAITYPIEPISRFALAKTRLKSSCIHTERKRLFSERDTVPHRSGDQSKNDEAFEDIDLNSEFRGGNTNKKRAFAPFTVRPPYPPLATENTSEVIWLPEEDELLLLLLRQYSFNWEFIASRLTPSGLYVSKTERRTAWDCFERWIRIDPQAANVQFTGSHARLAQQKLEESLQRSHQSMQNIHMRDSTTPVPHLLNQSSYFVLPTVSRQYRPIAIFEAIKKILKQREFAQKTATKRQNANVSTSSERLPPVPSPIELSRLKFEREAQIQQVQSQRNANLYMQHQNQTKMRPGAPISGTPQHQLAAYQAAVSQNSSATSSTGTSPVPSRAVPRLPNRLDYPNSPRLAAEQIQPFQQR</sequence>
<evidence type="ECO:0000256" key="3">
    <source>
        <dbReference type="ARBA" id="ARBA00022763"/>
    </source>
</evidence>
<evidence type="ECO:0000256" key="1">
    <source>
        <dbReference type="ARBA" id="ARBA00004123"/>
    </source>
</evidence>
<feature type="region of interest" description="Disordered" evidence="9">
    <location>
        <begin position="127"/>
        <end position="171"/>
    </location>
</feature>
<evidence type="ECO:0000256" key="8">
    <source>
        <dbReference type="ARBA" id="ARBA00029670"/>
    </source>
</evidence>
<dbReference type="OrthoDB" id="5364245at2759"/>
<accession>S9X7J4</accession>
<feature type="compositionally biased region" description="Basic and acidic residues" evidence="9">
    <location>
        <begin position="374"/>
        <end position="384"/>
    </location>
</feature>
<feature type="region of interest" description="Disordered" evidence="9">
    <location>
        <begin position="944"/>
        <end position="991"/>
    </location>
</feature>
<dbReference type="GO" id="GO:0006325">
    <property type="term" value="P:chromatin organization"/>
    <property type="evidence" value="ECO:0007669"/>
    <property type="project" value="UniProtKB-KW"/>
</dbReference>
<dbReference type="Pfam" id="PF13921">
    <property type="entry name" value="Myb_DNA-bind_6"/>
    <property type="match status" value="1"/>
</dbReference>
<dbReference type="Pfam" id="PF07529">
    <property type="entry name" value="HSA"/>
    <property type="match status" value="1"/>
</dbReference>
<evidence type="ECO:0000256" key="5">
    <source>
        <dbReference type="ARBA" id="ARBA00023204"/>
    </source>
</evidence>
<reference evidence="12 13" key="1">
    <citation type="journal article" date="2011" name="Science">
        <title>Comparative functional genomics of the fission yeasts.</title>
        <authorList>
            <person name="Rhind N."/>
            <person name="Chen Z."/>
            <person name="Yassour M."/>
            <person name="Thompson D.A."/>
            <person name="Haas B.J."/>
            <person name="Habib N."/>
            <person name="Wapinski I."/>
            <person name="Roy S."/>
            <person name="Lin M.F."/>
            <person name="Heiman D.I."/>
            <person name="Young S.K."/>
            <person name="Furuya K."/>
            <person name="Guo Y."/>
            <person name="Pidoux A."/>
            <person name="Chen H.M."/>
            <person name="Robbertse B."/>
            <person name="Goldberg J.M."/>
            <person name="Aoki K."/>
            <person name="Bayne E.H."/>
            <person name="Berlin A.M."/>
            <person name="Desjardins C.A."/>
            <person name="Dobbs E."/>
            <person name="Dukaj L."/>
            <person name="Fan L."/>
            <person name="FitzGerald M.G."/>
            <person name="French C."/>
            <person name="Gujja S."/>
            <person name="Hansen K."/>
            <person name="Keifenheim D."/>
            <person name="Levin J.Z."/>
            <person name="Mosher R.A."/>
            <person name="Mueller C.A."/>
            <person name="Pfiffner J."/>
            <person name="Priest M."/>
            <person name="Russ C."/>
            <person name="Smialowska A."/>
            <person name="Swoboda P."/>
            <person name="Sykes S.M."/>
            <person name="Vaughn M."/>
            <person name="Vengrova S."/>
            <person name="Yoder R."/>
            <person name="Zeng Q."/>
            <person name="Allshire R."/>
            <person name="Baulcombe D."/>
            <person name="Birren B.W."/>
            <person name="Brown W."/>
            <person name="Ekwall K."/>
            <person name="Kellis M."/>
            <person name="Leatherwood J."/>
            <person name="Levin H."/>
            <person name="Margalit H."/>
            <person name="Martienssen R."/>
            <person name="Nieduszynski C.A."/>
            <person name="Spatafora J.W."/>
            <person name="Friedman N."/>
            <person name="Dalgaard J.Z."/>
            <person name="Baumann P."/>
            <person name="Niki H."/>
            <person name="Regev A."/>
            <person name="Nusbaum C."/>
        </authorList>
    </citation>
    <scope>NUCLEOTIDE SEQUENCE [LARGE SCALE GENOMIC DNA]</scope>
    <source>
        <strain evidence="13">OY26 / ATCC MYA-4695 / CBS 11777 / NBRC 106824 / NRRL Y48691</strain>
    </source>
</reference>
<comment type="subcellular location">
    <subcellularLocation>
        <location evidence="1">Nucleus</location>
    </subcellularLocation>
</comment>
<dbReference type="InterPro" id="IPR009057">
    <property type="entry name" value="Homeodomain-like_sf"/>
</dbReference>
<keyword evidence="13" id="KW-1185">Reference proteome</keyword>
<feature type="domain" description="HSA" evidence="11">
    <location>
        <begin position="483"/>
        <end position="556"/>
    </location>
</feature>
<feature type="compositionally biased region" description="Polar residues" evidence="9">
    <location>
        <begin position="867"/>
        <end position="881"/>
    </location>
</feature>
<comment type="function">
    <text evidence="7">Component of the NuA4 histone acetyltransferase complex which is involved in transcriptional activation of selected genes principally by acetylation of nucleosomal histone H4 and H2A. The NuA4 complex is also involved in DNA repair.</text>
</comment>
<dbReference type="SMART" id="SM00573">
    <property type="entry name" value="HSA"/>
    <property type="match status" value="1"/>
</dbReference>
<dbReference type="PANTHER" id="PTHR46459">
    <property type="entry name" value="E1A-BINDING PROTEIN P400-RELATED"/>
    <property type="match status" value="1"/>
</dbReference>
<dbReference type="eggNOG" id="ENOG502QSEY">
    <property type="taxonomic scope" value="Eukaryota"/>
</dbReference>
<dbReference type="STRING" id="653667.S9X7J4"/>
<dbReference type="GO" id="GO:0006281">
    <property type="term" value="P:DNA repair"/>
    <property type="evidence" value="ECO:0007669"/>
    <property type="project" value="UniProtKB-KW"/>
</dbReference>
<feature type="compositionally biased region" description="Basic and acidic residues" evidence="9">
    <location>
        <begin position="289"/>
        <end position="305"/>
    </location>
</feature>
<feature type="compositionally biased region" description="Polar residues" evidence="9">
    <location>
        <begin position="12"/>
        <end position="27"/>
    </location>
</feature>
<dbReference type="GO" id="GO:0035267">
    <property type="term" value="C:NuA4 histone acetyltransferase complex"/>
    <property type="evidence" value="ECO:0007669"/>
    <property type="project" value="EnsemblFungi"/>
</dbReference>
<dbReference type="PROSITE" id="PS50090">
    <property type="entry name" value="MYB_LIKE"/>
    <property type="match status" value="1"/>
</dbReference>
<dbReference type="OMA" id="DEMQWMS"/>
<evidence type="ECO:0000256" key="4">
    <source>
        <dbReference type="ARBA" id="ARBA00022853"/>
    </source>
</evidence>
<dbReference type="GO" id="GO:0003682">
    <property type="term" value="F:chromatin binding"/>
    <property type="evidence" value="ECO:0007669"/>
    <property type="project" value="TreeGrafter"/>
</dbReference>
<dbReference type="PANTHER" id="PTHR46459:SF1">
    <property type="entry name" value="E1A-BINDING PROTEIN P400"/>
    <property type="match status" value="1"/>
</dbReference>
<feature type="region of interest" description="Disordered" evidence="9">
    <location>
        <begin position="282"/>
        <end position="385"/>
    </location>
</feature>
<comment type="similarity">
    <text evidence="2">Belongs to the EAF1 family.</text>
</comment>
<dbReference type="GeneID" id="25037544"/>
<dbReference type="Proteomes" id="UP000015464">
    <property type="component" value="Unassembled WGS sequence"/>
</dbReference>
<keyword evidence="6" id="KW-0539">Nucleus</keyword>